<dbReference type="Gene3D" id="1.10.287.130">
    <property type="match status" value="1"/>
</dbReference>
<evidence type="ECO:0000313" key="8">
    <source>
        <dbReference type="EMBL" id="SDH16977.1"/>
    </source>
</evidence>
<dbReference type="InterPro" id="IPR036097">
    <property type="entry name" value="HisK_dim/P_sf"/>
</dbReference>
<dbReference type="PANTHER" id="PTHR45339">
    <property type="entry name" value="HYBRID SIGNAL TRANSDUCTION HISTIDINE KINASE J"/>
    <property type="match status" value="1"/>
</dbReference>
<accession>A0A1G8A7Z3</accession>
<dbReference type="SUPFAM" id="SSF52172">
    <property type="entry name" value="CheY-like"/>
    <property type="match status" value="2"/>
</dbReference>
<dbReference type="InterPro" id="IPR003594">
    <property type="entry name" value="HATPase_dom"/>
</dbReference>
<evidence type="ECO:0000256" key="3">
    <source>
        <dbReference type="ARBA" id="ARBA00022553"/>
    </source>
</evidence>
<dbReference type="InterPro" id="IPR003661">
    <property type="entry name" value="HisK_dim/P_dom"/>
</dbReference>
<dbReference type="FunFam" id="3.30.565.10:FF:000010">
    <property type="entry name" value="Sensor histidine kinase RcsC"/>
    <property type="match status" value="1"/>
</dbReference>
<keyword evidence="8" id="KW-0418">Kinase</keyword>
<dbReference type="SMART" id="SM00387">
    <property type="entry name" value="HATPase_c"/>
    <property type="match status" value="1"/>
</dbReference>
<dbReference type="STRING" id="405671.SAMN05421827_11833"/>
<sequence>MINILIVDDQFSNVELLVAALKRDDIVCYGTAFPKQGWQMCIDHSIDIALIDVNMPGMSGYELLQSIKDSPLTRRVMVILITGYSMGTNDVVKGLTLGAVDYLFKPLDLHVTIAKVDSIIKLILQQREINNKNHQLEQYKKELLEMVSIAEKSKMAKENFLANMSHEIRTPLNAILGLIHIFEATKLDVEQAKLLRMLTYSSQHLLQLVNDILDISKIDAGKIKINKVETDLSRLVNDICELTRPLAESKNLVLSCFVDKNIPEIVMADTLRLNQILINLINNAIKFTEYGGVNVKVTISEVRESQILLSFSVSDTGIGIPHELIGQIFNRYEGLENSMADKLGSTGLGLPIVKKLVELKGGTLNVESSVGVGTTFTFTNWYKVQHNIDVAKISEAKALVLKPFTDTCLLLADDDEINRFVTSQILSEWNIQVDEAENGLDAYMKAKSKQYDAILMDINMPVMDGIETTRKIRNELSEYNRHIPIIAFSAFIREEDRVAGKDVGIDAFIQKPIAPESLYSQLYELLNKDHLRP</sequence>
<dbReference type="RefSeq" id="WP_090502743.1">
    <property type="nucleotide sequence ID" value="NZ_FNCH01000018.1"/>
</dbReference>
<evidence type="ECO:0000313" key="9">
    <source>
        <dbReference type="Proteomes" id="UP000199643"/>
    </source>
</evidence>
<dbReference type="Pfam" id="PF02518">
    <property type="entry name" value="HATPase_c"/>
    <property type="match status" value="1"/>
</dbReference>
<dbReference type="SMART" id="SM00448">
    <property type="entry name" value="REC"/>
    <property type="match status" value="2"/>
</dbReference>
<name>A0A1G8A7Z3_9SPHI</name>
<dbReference type="InterPro" id="IPR004358">
    <property type="entry name" value="Sig_transdc_His_kin-like_C"/>
</dbReference>
<dbReference type="Pfam" id="PF00072">
    <property type="entry name" value="Response_reg"/>
    <property type="match status" value="2"/>
</dbReference>
<feature type="domain" description="Response regulatory" evidence="7">
    <location>
        <begin position="408"/>
        <end position="526"/>
    </location>
</feature>
<evidence type="ECO:0000259" key="6">
    <source>
        <dbReference type="PROSITE" id="PS50109"/>
    </source>
</evidence>
<keyword evidence="3 5" id="KW-0597">Phosphoprotein</keyword>
<evidence type="ECO:0000256" key="2">
    <source>
        <dbReference type="ARBA" id="ARBA00012438"/>
    </source>
</evidence>
<feature type="domain" description="Histidine kinase" evidence="6">
    <location>
        <begin position="163"/>
        <end position="379"/>
    </location>
</feature>
<dbReference type="CDD" id="cd00082">
    <property type="entry name" value="HisKA"/>
    <property type="match status" value="1"/>
</dbReference>
<dbReference type="Pfam" id="PF00512">
    <property type="entry name" value="HisKA"/>
    <property type="match status" value="1"/>
</dbReference>
<keyword evidence="4" id="KW-0902">Two-component regulatory system</keyword>
<evidence type="ECO:0000259" key="7">
    <source>
        <dbReference type="PROSITE" id="PS50110"/>
    </source>
</evidence>
<gene>
    <name evidence="8" type="ORF">SAMN05421827_11833</name>
</gene>
<dbReference type="SMART" id="SM00388">
    <property type="entry name" value="HisKA"/>
    <property type="match status" value="1"/>
</dbReference>
<dbReference type="SUPFAM" id="SSF55874">
    <property type="entry name" value="ATPase domain of HSP90 chaperone/DNA topoisomerase II/histidine kinase"/>
    <property type="match status" value="1"/>
</dbReference>
<organism evidence="8 9">
    <name type="scientific">Pedobacter terrae</name>
    <dbReference type="NCBI Taxonomy" id="405671"/>
    <lineage>
        <taxon>Bacteria</taxon>
        <taxon>Pseudomonadati</taxon>
        <taxon>Bacteroidota</taxon>
        <taxon>Sphingobacteriia</taxon>
        <taxon>Sphingobacteriales</taxon>
        <taxon>Sphingobacteriaceae</taxon>
        <taxon>Pedobacter</taxon>
    </lineage>
</organism>
<keyword evidence="9" id="KW-1185">Reference proteome</keyword>
<dbReference type="EC" id="2.7.13.3" evidence="2"/>
<dbReference type="PANTHER" id="PTHR45339:SF1">
    <property type="entry name" value="HYBRID SIGNAL TRANSDUCTION HISTIDINE KINASE J"/>
    <property type="match status" value="1"/>
</dbReference>
<dbReference type="CDD" id="cd16922">
    <property type="entry name" value="HATPase_EvgS-ArcB-TorS-like"/>
    <property type="match status" value="1"/>
</dbReference>
<evidence type="ECO:0000256" key="4">
    <source>
        <dbReference type="ARBA" id="ARBA00023012"/>
    </source>
</evidence>
<dbReference type="EMBL" id="FNCH01000018">
    <property type="protein sequence ID" value="SDH16977.1"/>
    <property type="molecule type" value="Genomic_DNA"/>
</dbReference>
<reference evidence="9" key="1">
    <citation type="submission" date="2016-10" db="EMBL/GenBank/DDBJ databases">
        <authorList>
            <person name="Varghese N."/>
            <person name="Submissions S."/>
        </authorList>
    </citation>
    <scope>NUCLEOTIDE SEQUENCE [LARGE SCALE GENOMIC DNA]</scope>
    <source>
        <strain evidence="9">DSM 17933</strain>
    </source>
</reference>
<dbReference type="CDD" id="cd17546">
    <property type="entry name" value="REC_hyHK_CKI1_RcsC-like"/>
    <property type="match status" value="1"/>
</dbReference>
<keyword evidence="8" id="KW-0808">Transferase</keyword>
<dbReference type="InterPro" id="IPR036890">
    <property type="entry name" value="HATPase_C_sf"/>
</dbReference>
<dbReference type="AlphaFoldDB" id="A0A1G8A7Z3"/>
<evidence type="ECO:0000256" key="1">
    <source>
        <dbReference type="ARBA" id="ARBA00000085"/>
    </source>
</evidence>
<dbReference type="OrthoDB" id="9781208at2"/>
<evidence type="ECO:0000256" key="5">
    <source>
        <dbReference type="PROSITE-ProRule" id="PRU00169"/>
    </source>
</evidence>
<proteinExistence type="predicted"/>
<dbReference type="InterPro" id="IPR005467">
    <property type="entry name" value="His_kinase_dom"/>
</dbReference>
<dbReference type="Gene3D" id="3.40.50.2300">
    <property type="match status" value="2"/>
</dbReference>
<dbReference type="Proteomes" id="UP000199643">
    <property type="component" value="Unassembled WGS sequence"/>
</dbReference>
<dbReference type="SUPFAM" id="SSF47384">
    <property type="entry name" value="Homodimeric domain of signal transducing histidine kinase"/>
    <property type="match status" value="1"/>
</dbReference>
<dbReference type="InterPro" id="IPR011006">
    <property type="entry name" value="CheY-like_superfamily"/>
</dbReference>
<feature type="modified residue" description="4-aspartylphosphate" evidence="5">
    <location>
        <position position="52"/>
    </location>
</feature>
<dbReference type="GO" id="GO:0000155">
    <property type="term" value="F:phosphorelay sensor kinase activity"/>
    <property type="evidence" value="ECO:0007669"/>
    <property type="project" value="InterPro"/>
</dbReference>
<protein>
    <recommendedName>
        <fullName evidence="2">histidine kinase</fullName>
        <ecNumber evidence="2">2.7.13.3</ecNumber>
    </recommendedName>
</protein>
<dbReference type="PROSITE" id="PS50110">
    <property type="entry name" value="RESPONSE_REGULATORY"/>
    <property type="match status" value="2"/>
</dbReference>
<feature type="modified residue" description="4-aspartylphosphate" evidence="5">
    <location>
        <position position="457"/>
    </location>
</feature>
<dbReference type="PROSITE" id="PS50109">
    <property type="entry name" value="HIS_KIN"/>
    <property type="match status" value="1"/>
</dbReference>
<feature type="domain" description="Response regulatory" evidence="7">
    <location>
        <begin position="3"/>
        <end position="120"/>
    </location>
</feature>
<dbReference type="Gene3D" id="3.30.565.10">
    <property type="entry name" value="Histidine kinase-like ATPase, C-terminal domain"/>
    <property type="match status" value="1"/>
</dbReference>
<dbReference type="InterPro" id="IPR001789">
    <property type="entry name" value="Sig_transdc_resp-reg_receiver"/>
</dbReference>
<comment type="catalytic activity">
    <reaction evidence="1">
        <text>ATP + protein L-histidine = ADP + protein N-phospho-L-histidine.</text>
        <dbReference type="EC" id="2.7.13.3"/>
    </reaction>
</comment>
<dbReference type="PRINTS" id="PR00344">
    <property type="entry name" value="BCTRLSENSOR"/>
</dbReference>